<sequence>MLTWDLPNDVHKVCHVIQIKSENTEWQILVSELDDNHYNATVPDICLYQFRIMAINQFGSNGYSSSVSVKDIPLEPIHNITFVGNYGLYYHEATGEFMGVIEWDDISGLDEKIVDQYNWNDMSYVQCPRHGRKYIIMRVSRDAYGCIFTTQVKAKSVCNDTGGWTNFTIDLSVSPPGNVRDVKISVDRGQDPPLIRLSWLPPRDLGTAGKVDHYDIRWGRITHKNKSSEPDFFLQQPDFDSVPNITRLSAVSTILMDGDGVQVVQVNNSLDVELAWHLNRHVRSNQNLEDIFNENTPLKLMEWKEKGHGDRNEKFFLTDAKHKDDEMQDG</sequence>
<dbReference type="InterPro" id="IPR036116">
    <property type="entry name" value="FN3_sf"/>
</dbReference>
<accession>A0A8S3TKU5</accession>
<organism evidence="1 2">
    <name type="scientific">Mytilus edulis</name>
    <name type="common">Blue mussel</name>
    <dbReference type="NCBI Taxonomy" id="6550"/>
    <lineage>
        <taxon>Eukaryota</taxon>
        <taxon>Metazoa</taxon>
        <taxon>Spiralia</taxon>
        <taxon>Lophotrochozoa</taxon>
        <taxon>Mollusca</taxon>
        <taxon>Bivalvia</taxon>
        <taxon>Autobranchia</taxon>
        <taxon>Pteriomorphia</taxon>
        <taxon>Mytilida</taxon>
        <taxon>Mytiloidea</taxon>
        <taxon>Mytilidae</taxon>
        <taxon>Mytilinae</taxon>
        <taxon>Mytilus</taxon>
    </lineage>
</organism>
<proteinExistence type="predicted"/>
<dbReference type="Proteomes" id="UP000683360">
    <property type="component" value="Unassembled WGS sequence"/>
</dbReference>
<comment type="caution">
    <text evidence="1">The sequence shown here is derived from an EMBL/GenBank/DDBJ whole genome shotgun (WGS) entry which is preliminary data.</text>
</comment>
<keyword evidence="2" id="KW-1185">Reference proteome</keyword>
<evidence type="ECO:0008006" key="3">
    <source>
        <dbReference type="Google" id="ProtNLM"/>
    </source>
</evidence>
<dbReference type="InterPro" id="IPR003961">
    <property type="entry name" value="FN3_dom"/>
</dbReference>
<dbReference type="AlphaFoldDB" id="A0A8S3TKU5"/>
<dbReference type="EMBL" id="CAJPWZ010002175">
    <property type="protein sequence ID" value="CAG2232283.1"/>
    <property type="molecule type" value="Genomic_DNA"/>
</dbReference>
<evidence type="ECO:0000313" key="1">
    <source>
        <dbReference type="EMBL" id="CAG2232283.1"/>
    </source>
</evidence>
<gene>
    <name evidence="1" type="ORF">MEDL_45019</name>
</gene>
<name>A0A8S3TKU5_MYTED</name>
<protein>
    <recommendedName>
        <fullName evidence="3">Fibronectin type-III domain-containing protein</fullName>
    </recommendedName>
</protein>
<dbReference type="OrthoDB" id="5984265at2759"/>
<evidence type="ECO:0000313" key="2">
    <source>
        <dbReference type="Proteomes" id="UP000683360"/>
    </source>
</evidence>
<reference evidence="1" key="1">
    <citation type="submission" date="2021-03" db="EMBL/GenBank/DDBJ databases">
        <authorList>
            <person name="Bekaert M."/>
        </authorList>
    </citation>
    <scope>NUCLEOTIDE SEQUENCE</scope>
</reference>
<dbReference type="SUPFAM" id="SSF49265">
    <property type="entry name" value="Fibronectin type III"/>
    <property type="match status" value="1"/>
</dbReference>
<dbReference type="CDD" id="cd00063">
    <property type="entry name" value="FN3"/>
    <property type="match status" value="1"/>
</dbReference>